<sequence length="99" mass="11218">MDIILDKVQPKVTCDMNEYLLHPFSSEEVYMVVKDMGSNKSPSLDGLSAMFYQNYWHIVGLSVTRVVLDLLYGYAEFHSINSTLVVFIPKVQSPQNVGD</sequence>
<evidence type="ECO:0000313" key="1">
    <source>
        <dbReference type="EMBL" id="PON86508.1"/>
    </source>
</evidence>
<proteinExistence type="predicted"/>
<keyword evidence="2" id="KW-1185">Reference proteome</keyword>
<feature type="non-terminal residue" evidence="1">
    <location>
        <position position="99"/>
    </location>
</feature>
<dbReference type="Proteomes" id="UP000237000">
    <property type="component" value="Unassembled WGS sequence"/>
</dbReference>
<reference evidence="2" key="1">
    <citation type="submission" date="2016-06" db="EMBL/GenBank/DDBJ databases">
        <title>Parallel loss of symbiosis genes in relatives of nitrogen-fixing non-legume Parasponia.</title>
        <authorList>
            <person name="Van Velzen R."/>
            <person name="Holmer R."/>
            <person name="Bu F."/>
            <person name="Rutten L."/>
            <person name="Van Zeijl A."/>
            <person name="Liu W."/>
            <person name="Santuari L."/>
            <person name="Cao Q."/>
            <person name="Sharma T."/>
            <person name="Shen D."/>
            <person name="Roswanjaya Y."/>
            <person name="Wardhani T."/>
            <person name="Kalhor M.S."/>
            <person name="Jansen J."/>
            <person name="Van den Hoogen J."/>
            <person name="Gungor B."/>
            <person name="Hartog M."/>
            <person name="Hontelez J."/>
            <person name="Verver J."/>
            <person name="Yang W.-C."/>
            <person name="Schijlen E."/>
            <person name="Repin R."/>
            <person name="Schilthuizen M."/>
            <person name="Schranz E."/>
            <person name="Heidstra R."/>
            <person name="Miyata K."/>
            <person name="Fedorova E."/>
            <person name="Kohlen W."/>
            <person name="Bisseling T."/>
            <person name="Smit S."/>
            <person name="Geurts R."/>
        </authorList>
    </citation>
    <scope>NUCLEOTIDE SEQUENCE [LARGE SCALE GENOMIC DNA]</scope>
    <source>
        <strain evidence="2">cv. RG33-2</strain>
    </source>
</reference>
<accession>A0A2P5ELQ9</accession>
<organism evidence="1 2">
    <name type="scientific">Trema orientale</name>
    <name type="common">Charcoal tree</name>
    <name type="synonym">Celtis orientalis</name>
    <dbReference type="NCBI Taxonomy" id="63057"/>
    <lineage>
        <taxon>Eukaryota</taxon>
        <taxon>Viridiplantae</taxon>
        <taxon>Streptophyta</taxon>
        <taxon>Embryophyta</taxon>
        <taxon>Tracheophyta</taxon>
        <taxon>Spermatophyta</taxon>
        <taxon>Magnoliopsida</taxon>
        <taxon>eudicotyledons</taxon>
        <taxon>Gunneridae</taxon>
        <taxon>Pentapetalae</taxon>
        <taxon>rosids</taxon>
        <taxon>fabids</taxon>
        <taxon>Rosales</taxon>
        <taxon>Cannabaceae</taxon>
        <taxon>Trema</taxon>
    </lineage>
</organism>
<evidence type="ECO:0008006" key="3">
    <source>
        <dbReference type="Google" id="ProtNLM"/>
    </source>
</evidence>
<dbReference type="InParanoid" id="A0A2P5ELQ9"/>
<dbReference type="AlphaFoldDB" id="A0A2P5ELQ9"/>
<evidence type="ECO:0000313" key="2">
    <source>
        <dbReference type="Proteomes" id="UP000237000"/>
    </source>
</evidence>
<dbReference type="OrthoDB" id="1732656at2759"/>
<gene>
    <name evidence="1" type="ORF">TorRG33x02_177020</name>
</gene>
<dbReference type="EMBL" id="JXTC01000131">
    <property type="protein sequence ID" value="PON86508.1"/>
    <property type="molecule type" value="Genomic_DNA"/>
</dbReference>
<comment type="caution">
    <text evidence="1">The sequence shown here is derived from an EMBL/GenBank/DDBJ whole genome shotgun (WGS) entry which is preliminary data.</text>
</comment>
<name>A0A2P5ELQ9_TREOI</name>
<protein>
    <recommendedName>
        <fullName evidence="3">Reverse transcriptase</fullName>
    </recommendedName>
</protein>